<dbReference type="EMBL" id="JAVRQU010000029">
    <property type="protein sequence ID" value="KAK5689710.1"/>
    <property type="molecule type" value="Genomic_DNA"/>
</dbReference>
<dbReference type="Proteomes" id="UP001310594">
    <property type="component" value="Unassembled WGS sequence"/>
</dbReference>
<proteinExistence type="predicted"/>
<accession>A0AAN7VLS7</accession>
<organism evidence="2 3">
    <name type="scientific">Elasticomyces elasticus</name>
    <dbReference type="NCBI Taxonomy" id="574655"/>
    <lineage>
        <taxon>Eukaryota</taxon>
        <taxon>Fungi</taxon>
        <taxon>Dikarya</taxon>
        <taxon>Ascomycota</taxon>
        <taxon>Pezizomycotina</taxon>
        <taxon>Dothideomycetes</taxon>
        <taxon>Dothideomycetidae</taxon>
        <taxon>Mycosphaerellales</taxon>
        <taxon>Teratosphaeriaceae</taxon>
        <taxon>Elasticomyces</taxon>
    </lineage>
</organism>
<reference evidence="2" key="1">
    <citation type="submission" date="2023-08" db="EMBL/GenBank/DDBJ databases">
        <title>Black Yeasts Isolated from many extreme environments.</title>
        <authorList>
            <person name="Coleine C."/>
            <person name="Stajich J.E."/>
            <person name="Selbmann L."/>
        </authorList>
    </citation>
    <scope>NUCLEOTIDE SEQUENCE</scope>
    <source>
        <strain evidence="2">CCFEE 5810</strain>
    </source>
</reference>
<sequence>MAGRLGRDHTLQDVPHHFVRDQCMNHILDELPVEQQERVARIVFTDLNDADLQSYKEALHAARHAEEVADELKAKGPAAGSKLGLFGLAWEFFRKRELLGVPLPGPATETVAQDANALKRKRVPLEERVVNVATKSAEERQVQTKARKIAADPEDGMIHYDVYRKVFAGGAGVDEQSTENRQEMPANSADLE</sequence>
<name>A0AAN7VLS7_9PEZI</name>
<protein>
    <submittedName>
        <fullName evidence="2">Uncharacterized protein</fullName>
    </submittedName>
</protein>
<dbReference type="AlphaFoldDB" id="A0AAN7VLS7"/>
<evidence type="ECO:0000256" key="1">
    <source>
        <dbReference type="SAM" id="MobiDB-lite"/>
    </source>
</evidence>
<evidence type="ECO:0000313" key="2">
    <source>
        <dbReference type="EMBL" id="KAK5689710.1"/>
    </source>
</evidence>
<feature type="region of interest" description="Disordered" evidence="1">
    <location>
        <begin position="173"/>
        <end position="192"/>
    </location>
</feature>
<comment type="caution">
    <text evidence="2">The sequence shown here is derived from an EMBL/GenBank/DDBJ whole genome shotgun (WGS) entry which is preliminary data.</text>
</comment>
<gene>
    <name evidence="2" type="ORF">LTR97_012709</name>
</gene>
<evidence type="ECO:0000313" key="3">
    <source>
        <dbReference type="Proteomes" id="UP001310594"/>
    </source>
</evidence>